<dbReference type="EMBL" id="MU003494">
    <property type="protein sequence ID" value="KAF2476509.1"/>
    <property type="molecule type" value="Genomic_DNA"/>
</dbReference>
<evidence type="ECO:0000313" key="2">
    <source>
        <dbReference type="Proteomes" id="UP000799755"/>
    </source>
</evidence>
<reference evidence="1" key="1">
    <citation type="journal article" date="2020" name="Stud. Mycol.">
        <title>101 Dothideomycetes genomes: a test case for predicting lifestyles and emergence of pathogens.</title>
        <authorList>
            <person name="Haridas S."/>
            <person name="Albert R."/>
            <person name="Binder M."/>
            <person name="Bloem J."/>
            <person name="Labutti K."/>
            <person name="Salamov A."/>
            <person name="Andreopoulos B."/>
            <person name="Baker S."/>
            <person name="Barry K."/>
            <person name="Bills G."/>
            <person name="Bluhm B."/>
            <person name="Cannon C."/>
            <person name="Castanera R."/>
            <person name="Culley D."/>
            <person name="Daum C."/>
            <person name="Ezra D."/>
            <person name="Gonzalez J."/>
            <person name="Henrissat B."/>
            <person name="Kuo A."/>
            <person name="Liang C."/>
            <person name="Lipzen A."/>
            <person name="Lutzoni F."/>
            <person name="Magnuson J."/>
            <person name="Mondo S."/>
            <person name="Nolan M."/>
            <person name="Ohm R."/>
            <person name="Pangilinan J."/>
            <person name="Park H.-J."/>
            <person name="Ramirez L."/>
            <person name="Alfaro M."/>
            <person name="Sun H."/>
            <person name="Tritt A."/>
            <person name="Yoshinaga Y."/>
            <person name="Zwiers L.-H."/>
            <person name="Turgeon B."/>
            <person name="Goodwin S."/>
            <person name="Spatafora J."/>
            <person name="Crous P."/>
            <person name="Grigoriev I."/>
        </authorList>
    </citation>
    <scope>NUCLEOTIDE SEQUENCE</scope>
    <source>
        <strain evidence="1">ATCC 200398</strain>
    </source>
</reference>
<proteinExistence type="predicted"/>
<sequence length="188" mass="20734">MDSWTGRKRPWEEDNPIDFQFKRRGSSTNTGERRPPPLPQPAGHYSRDSQTPDHRTLPPLYTPSCSASAEQLASSSLRAPPLVQAAPELGKPRPRSQSLFDVFQQPTRQGQDIDSEHTKAFPGALGLDRSLPPIGNDPHRPHFDTDPAPHAVGALICCPSNCEGQPCSSTRTLMRKLASELIDLDTKH</sequence>
<dbReference type="Proteomes" id="UP000799755">
    <property type="component" value="Unassembled WGS sequence"/>
</dbReference>
<keyword evidence="2" id="KW-1185">Reference proteome</keyword>
<organism evidence="1 2">
    <name type="scientific">Lindgomyces ingoldianus</name>
    <dbReference type="NCBI Taxonomy" id="673940"/>
    <lineage>
        <taxon>Eukaryota</taxon>
        <taxon>Fungi</taxon>
        <taxon>Dikarya</taxon>
        <taxon>Ascomycota</taxon>
        <taxon>Pezizomycotina</taxon>
        <taxon>Dothideomycetes</taxon>
        <taxon>Pleosporomycetidae</taxon>
        <taxon>Pleosporales</taxon>
        <taxon>Lindgomycetaceae</taxon>
        <taxon>Lindgomyces</taxon>
    </lineage>
</organism>
<gene>
    <name evidence="1" type="ORF">BDR25DRAFT_66886</name>
</gene>
<protein>
    <submittedName>
        <fullName evidence="1">Uncharacterized protein</fullName>
    </submittedName>
</protein>
<accession>A0ACB6RB17</accession>
<name>A0ACB6RB17_9PLEO</name>
<comment type="caution">
    <text evidence="1">The sequence shown here is derived from an EMBL/GenBank/DDBJ whole genome shotgun (WGS) entry which is preliminary data.</text>
</comment>
<evidence type="ECO:0000313" key="1">
    <source>
        <dbReference type="EMBL" id="KAF2476509.1"/>
    </source>
</evidence>